<evidence type="ECO:0000313" key="2">
    <source>
        <dbReference type="Proteomes" id="UP000054560"/>
    </source>
</evidence>
<dbReference type="GeneID" id="25909533"/>
<evidence type="ECO:0000313" key="1">
    <source>
        <dbReference type="EMBL" id="KNC78545.1"/>
    </source>
</evidence>
<gene>
    <name evidence="1" type="ORF">SARC_09029</name>
</gene>
<keyword evidence="2" id="KW-1185">Reference proteome</keyword>
<dbReference type="AlphaFoldDB" id="A0A0L0FNY1"/>
<dbReference type="Proteomes" id="UP000054560">
    <property type="component" value="Unassembled WGS sequence"/>
</dbReference>
<name>A0A0L0FNY1_9EUKA</name>
<dbReference type="EMBL" id="KQ242470">
    <property type="protein sequence ID" value="KNC78545.1"/>
    <property type="molecule type" value="Genomic_DNA"/>
</dbReference>
<proteinExistence type="predicted"/>
<dbReference type="RefSeq" id="XP_014152447.1">
    <property type="nucleotide sequence ID" value="XM_014296972.1"/>
</dbReference>
<sequence>MMLSVAQPEASTQLFATVMGDVATVIAATQEDTCTTGSESFNDTKEYIEETQPEATTTQLYSTIDNDNAIPNVKIVYKYDSFHVVGLKYTPIGELTKAMFLCDIFNF</sequence>
<reference evidence="1 2" key="1">
    <citation type="submission" date="2011-02" db="EMBL/GenBank/DDBJ databases">
        <title>The Genome Sequence of Sphaeroforma arctica JP610.</title>
        <authorList>
            <consortium name="The Broad Institute Genome Sequencing Platform"/>
            <person name="Russ C."/>
            <person name="Cuomo C."/>
            <person name="Young S.K."/>
            <person name="Zeng Q."/>
            <person name="Gargeya S."/>
            <person name="Alvarado L."/>
            <person name="Berlin A."/>
            <person name="Chapman S.B."/>
            <person name="Chen Z."/>
            <person name="Freedman E."/>
            <person name="Gellesch M."/>
            <person name="Goldberg J."/>
            <person name="Griggs A."/>
            <person name="Gujja S."/>
            <person name="Heilman E."/>
            <person name="Heiman D."/>
            <person name="Howarth C."/>
            <person name="Mehta T."/>
            <person name="Neiman D."/>
            <person name="Pearson M."/>
            <person name="Roberts A."/>
            <person name="Saif S."/>
            <person name="Shea T."/>
            <person name="Shenoy N."/>
            <person name="Sisk P."/>
            <person name="Stolte C."/>
            <person name="Sykes S."/>
            <person name="White J."/>
            <person name="Yandava C."/>
            <person name="Burger G."/>
            <person name="Gray M.W."/>
            <person name="Holland P.W.H."/>
            <person name="King N."/>
            <person name="Lang F.B.F."/>
            <person name="Roger A.J."/>
            <person name="Ruiz-Trillo I."/>
            <person name="Haas B."/>
            <person name="Nusbaum C."/>
            <person name="Birren B."/>
        </authorList>
    </citation>
    <scope>NUCLEOTIDE SEQUENCE [LARGE SCALE GENOMIC DNA]</scope>
    <source>
        <strain evidence="1 2">JP610</strain>
    </source>
</reference>
<accession>A0A0L0FNY1</accession>
<organism evidence="1 2">
    <name type="scientific">Sphaeroforma arctica JP610</name>
    <dbReference type="NCBI Taxonomy" id="667725"/>
    <lineage>
        <taxon>Eukaryota</taxon>
        <taxon>Ichthyosporea</taxon>
        <taxon>Ichthyophonida</taxon>
        <taxon>Sphaeroforma</taxon>
    </lineage>
</organism>
<protein>
    <submittedName>
        <fullName evidence="1">Uncharacterized protein</fullName>
    </submittedName>
</protein>